<organism evidence="1 2">
    <name type="scientific">Nonomuraea soli</name>
    <dbReference type="NCBI Taxonomy" id="1032476"/>
    <lineage>
        <taxon>Bacteria</taxon>
        <taxon>Bacillati</taxon>
        <taxon>Actinomycetota</taxon>
        <taxon>Actinomycetes</taxon>
        <taxon>Streptosporangiales</taxon>
        <taxon>Streptosporangiaceae</taxon>
        <taxon>Nonomuraea</taxon>
    </lineage>
</organism>
<comment type="caution">
    <text evidence="1">The sequence shown here is derived from an EMBL/GenBank/DDBJ whole genome shotgun (WGS) entry which is preliminary data.</text>
</comment>
<evidence type="ECO:0000313" key="2">
    <source>
        <dbReference type="Proteomes" id="UP000530928"/>
    </source>
</evidence>
<evidence type="ECO:0000313" key="1">
    <source>
        <dbReference type="EMBL" id="MBA2895560.1"/>
    </source>
</evidence>
<keyword evidence="2" id="KW-1185">Reference proteome</keyword>
<protein>
    <submittedName>
        <fullName evidence="1">Uncharacterized protein</fullName>
    </submittedName>
</protein>
<dbReference type="EMBL" id="JACDUR010000007">
    <property type="protein sequence ID" value="MBA2895560.1"/>
    <property type="molecule type" value="Genomic_DNA"/>
</dbReference>
<accession>A0A7W0CQS4</accession>
<reference evidence="1 2" key="1">
    <citation type="submission" date="2020-07" db="EMBL/GenBank/DDBJ databases">
        <title>Genomic Encyclopedia of Type Strains, Phase IV (KMG-IV): sequencing the most valuable type-strain genomes for metagenomic binning, comparative biology and taxonomic classification.</title>
        <authorList>
            <person name="Goeker M."/>
        </authorList>
    </citation>
    <scope>NUCLEOTIDE SEQUENCE [LARGE SCALE GENOMIC DNA]</scope>
    <source>
        <strain evidence="1 2">DSM 45533</strain>
    </source>
</reference>
<proteinExistence type="predicted"/>
<sequence length="47" mass="5546">MIERMDERVQPAWVPRRDYYEAVTRDPVMAVLDIDGEGPRYLLAVRP</sequence>
<name>A0A7W0CQS4_9ACTN</name>
<dbReference type="AlphaFoldDB" id="A0A7W0CQS4"/>
<dbReference type="RefSeq" id="WP_181614289.1">
    <property type="nucleotide sequence ID" value="NZ_BAABAM010000019.1"/>
</dbReference>
<gene>
    <name evidence="1" type="ORF">HNR30_006946</name>
</gene>
<dbReference type="Proteomes" id="UP000530928">
    <property type="component" value="Unassembled WGS sequence"/>
</dbReference>